<evidence type="ECO:0000313" key="1">
    <source>
        <dbReference type="EMBL" id="GGG77820.1"/>
    </source>
</evidence>
<reference evidence="1" key="2">
    <citation type="submission" date="2020-09" db="EMBL/GenBank/DDBJ databases">
        <authorList>
            <person name="Sun Q."/>
            <person name="Zhou Y."/>
        </authorList>
    </citation>
    <scope>NUCLEOTIDE SEQUENCE</scope>
    <source>
        <strain evidence="1">CGMCC 1.15762</strain>
    </source>
</reference>
<dbReference type="InterPro" id="IPR009061">
    <property type="entry name" value="DNA-bd_dom_put_sf"/>
</dbReference>
<dbReference type="AlphaFoldDB" id="A0A8J2ZLM0"/>
<dbReference type="Proteomes" id="UP000617145">
    <property type="component" value="Unassembled WGS sequence"/>
</dbReference>
<evidence type="ECO:0000313" key="2">
    <source>
        <dbReference type="Proteomes" id="UP000617145"/>
    </source>
</evidence>
<sequence length="91" mass="9943">MAAARMTYTQPAQVAVEARPLAYVSAKTMAGLLDASESTIWDWARKGLIPKPVKLPSGSTRWRWAEVDRFIAGAAESPDDSDPILRASRGR</sequence>
<protein>
    <recommendedName>
        <fullName evidence="3">Transcriptional regulator, AlpA family</fullName>
    </recommendedName>
</protein>
<comment type="caution">
    <text evidence="1">The sequence shown here is derived from an EMBL/GenBank/DDBJ whole genome shotgun (WGS) entry which is preliminary data.</text>
</comment>
<dbReference type="Gene3D" id="1.10.238.160">
    <property type="match status" value="1"/>
</dbReference>
<evidence type="ECO:0008006" key="3">
    <source>
        <dbReference type="Google" id="ProtNLM"/>
    </source>
</evidence>
<organism evidence="1 2">
    <name type="scientific">Salipiger pallidus</name>
    <dbReference type="NCBI Taxonomy" id="1775170"/>
    <lineage>
        <taxon>Bacteria</taxon>
        <taxon>Pseudomonadati</taxon>
        <taxon>Pseudomonadota</taxon>
        <taxon>Alphaproteobacteria</taxon>
        <taxon>Rhodobacterales</taxon>
        <taxon>Roseobacteraceae</taxon>
        <taxon>Salipiger</taxon>
    </lineage>
</organism>
<dbReference type="EMBL" id="BMJV01000005">
    <property type="protein sequence ID" value="GGG77820.1"/>
    <property type="molecule type" value="Genomic_DNA"/>
</dbReference>
<dbReference type="SUPFAM" id="SSF46955">
    <property type="entry name" value="Putative DNA-binding domain"/>
    <property type="match status" value="1"/>
</dbReference>
<name>A0A8J2ZLM0_9RHOB</name>
<keyword evidence="2" id="KW-1185">Reference proteome</keyword>
<proteinExistence type="predicted"/>
<dbReference type="RefSeq" id="WP_188790873.1">
    <property type="nucleotide sequence ID" value="NZ_BMJV01000005.1"/>
</dbReference>
<accession>A0A8J2ZLM0</accession>
<gene>
    <name evidence="1" type="ORF">GCM10011415_28400</name>
</gene>
<reference evidence="1" key="1">
    <citation type="journal article" date="2014" name="Int. J. Syst. Evol. Microbiol.">
        <title>Complete genome sequence of Corynebacterium casei LMG S-19264T (=DSM 44701T), isolated from a smear-ripened cheese.</title>
        <authorList>
            <consortium name="US DOE Joint Genome Institute (JGI-PGF)"/>
            <person name="Walter F."/>
            <person name="Albersmeier A."/>
            <person name="Kalinowski J."/>
            <person name="Ruckert C."/>
        </authorList>
    </citation>
    <scope>NUCLEOTIDE SEQUENCE</scope>
    <source>
        <strain evidence="1">CGMCC 1.15762</strain>
    </source>
</reference>